<dbReference type="InterPro" id="IPR035986">
    <property type="entry name" value="PKD_dom_sf"/>
</dbReference>
<gene>
    <name evidence="5" type="ORF">EV137_2500</name>
</gene>
<evidence type="ECO:0000313" key="5">
    <source>
        <dbReference type="EMBL" id="TDW95166.1"/>
    </source>
</evidence>
<dbReference type="SMART" id="SM00089">
    <property type="entry name" value="PKD"/>
    <property type="match status" value="1"/>
</dbReference>
<dbReference type="Pfam" id="PF17957">
    <property type="entry name" value="Big_7"/>
    <property type="match status" value="1"/>
</dbReference>
<dbReference type="InterPro" id="IPR000601">
    <property type="entry name" value="PKD_dom"/>
</dbReference>
<dbReference type="PANTHER" id="PTHR19328:SF13">
    <property type="entry name" value="HIPL1 PROTEIN"/>
    <property type="match status" value="1"/>
</dbReference>
<dbReference type="Proteomes" id="UP000295060">
    <property type="component" value="Unassembled WGS sequence"/>
</dbReference>
<name>A0ABY2FPV2_9ACTN</name>
<dbReference type="Pfam" id="PF13385">
    <property type="entry name" value="Laminin_G_3"/>
    <property type="match status" value="1"/>
</dbReference>
<evidence type="ECO:0000259" key="4">
    <source>
        <dbReference type="PROSITE" id="PS50093"/>
    </source>
</evidence>
<dbReference type="SMART" id="SM00560">
    <property type="entry name" value="LamGL"/>
    <property type="match status" value="1"/>
</dbReference>
<keyword evidence="6" id="KW-1185">Reference proteome</keyword>
<accession>A0ABY2FPV2</accession>
<evidence type="ECO:0000256" key="3">
    <source>
        <dbReference type="SAM" id="SignalP"/>
    </source>
</evidence>
<keyword evidence="2" id="KW-1015">Disulfide bond</keyword>
<evidence type="ECO:0000256" key="2">
    <source>
        <dbReference type="ARBA" id="ARBA00023157"/>
    </source>
</evidence>
<dbReference type="Pfam" id="PF18911">
    <property type="entry name" value="PKD_4"/>
    <property type="match status" value="1"/>
</dbReference>
<proteinExistence type="predicted"/>
<dbReference type="Gene3D" id="2.60.120.200">
    <property type="match status" value="1"/>
</dbReference>
<dbReference type="CDD" id="cd00146">
    <property type="entry name" value="PKD"/>
    <property type="match status" value="1"/>
</dbReference>
<reference evidence="5 6" key="1">
    <citation type="submission" date="2019-03" db="EMBL/GenBank/DDBJ databases">
        <title>Genomic Encyclopedia of Type Strains, Phase III (KMG-III): the genomes of soil and plant-associated and newly described type strains.</title>
        <authorList>
            <person name="Whitman W."/>
        </authorList>
    </citation>
    <scope>NUCLEOTIDE SEQUENCE [LARGE SCALE GENOMIC DNA]</scope>
    <source>
        <strain evidence="5 6">VKMAc-2574</strain>
    </source>
</reference>
<dbReference type="InterPro" id="IPR013783">
    <property type="entry name" value="Ig-like_fold"/>
</dbReference>
<dbReference type="InterPro" id="IPR006558">
    <property type="entry name" value="LamG-like"/>
</dbReference>
<feature type="signal peptide" evidence="3">
    <location>
        <begin position="1"/>
        <end position="20"/>
    </location>
</feature>
<dbReference type="Gene3D" id="2.60.40.10">
    <property type="entry name" value="Immunoglobulins"/>
    <property type="match status" value="3"/>
</dbReference>
<dbReference type="SUPFAM" id="SSF50952">
    <property type="entry name" value="Soluble quinoprotein glucose dehydrogenase"/>
    <property type="match status" value="1"/>
</dbReference>
<feature type="domain" description="PKD" evidence="4">
    <location>
        <begin position="684"/>
        <end position="770"/>
    </location>
</feature>
<evidence type="ECO:0000256" key="1">
    <source>
        <dbReference type="ARBA" id="ARBA00022729"/>
    </source>
</evidence>
<dbReference type="InterPro" id="IPR013320">
    <property type="entry name" value="ConA-like_dom_sf"/>
</dbReference>
<protein>
    <submittedName>
        <fullName evidence="5">Glucose/arabinose dehydrogenase</fullName>
    </submittedName>
</protein>
<comment type="caution">
    <text evidence="5">The sequence shown here is derived from an EMBL/GenBank/DDBJ whole genome shotgun (WGS) entry which is preliminary data.</text>
</comment>
<dbReference type="EMBL" id="SODU01000001">
    <property type="protein sequence ID" value="TDW95166.1"/>
    <property type="molecule type" value="Genomic_DNA"/>
</dbReference>
<feature type="chain" id="PRO_5045267000" evidence="3">
    <location>
        <begin position="21"/>
        <end position="1166"/>
    </location>
</feature>
<dbReference type="InterPro" id="IPR011041">
    <property type="entry name" value="Quinoprot_gluc/sorb_DH_b-prop"/>
</dbReference>
<evidence type="ECO:0000313" key="6">
    <source>
        <dbReference type="Proteomes" id="UP000295060"/>
    </source>
</evidence>
<dbReference type="Gene3D" id="2.120.10.30">
    <property type="entry name" value="TolB, C-terminal domain"/>
    <property type="match status" value="1"/>
</dbReference>
<organism evidence="5 6">
    <name type="scientific">Kribbella pratensis</name>
    <dbReference type="NCBI Taxonomy" id="2512112"/>
    <lineage>
        <taxon>Bacteria</taxon>
        <taxon>Bacillati</taxon>
        <taxon>Actinomycetota</taxon>
        <taxon>Actinomycetes</taxon>
        <taxon>Propionibacteriales</taxon>
        <taxon>Kribbellaceae</taxon>
        <taxon>Kribbella</taxon>
    </lineage>
</organism>
<dbReference type="SUPFAM" id="SSF49299">
    <property type="entry name" value="PKD domain"/>
    <property type="match status" value="1"/>
</dbReference>
<dbReference type="InterPro" id="IPR022409">
    <property type="entry name" value="PKD/Chitinase_dom"/>
</dbReference>
<dbReference type="InterPro" id="IPR011042">
    <property type="entry name" value="6-blade_b-propeller_TolB-like"/>
</dbReference>
<dbReference type="PROSITE" id="PS50093">
    <property type="entry name" value="PKD"/>
    <property type="match status" value="1"/>
</dbReference>
<dbReference type="Pfam" id="PF07995">
    <property type="entry name" value="GSDH"/>
    <property type="match status" value="1"/>
</dbReference>
<dbReference type="SUPFAM" id="SSF49899">
    <property type="entry name" value="Concanavalin A-like lectins/glucanases"/>
    <property type="match status" value="1"/>
</dbReference>
<keyword evidence="1 3" id="KW-0732">Signal</keyword>
<dbReference type="PANTHER" id="PTHR19328">
    <property type="entry name" value="HEDGEHOG-INTERACTING PROTEIN"/>
    <property type="match status" value="1"/>
</dbReference>
<dbReference type="InterPro" id="IPR012938">
    <property type="entry name" value="Glc/Sorbosone_DH"/>
</dbReference>
<dbReference type="RefSeq" id="WP_238175335.1">
    <property type="nucleotide sequence ID" value="NZ_SODU01000001.1"/>
</dbReference>
<sequence length="1166" mass="122013">MLALALAALSLVATSGPAAAATPTHVQSRAKEVSSGTVNSLAFSSANTGGNLIVVYLIWNTSATVTLSDTKNNVYAAAAPVTRWNNNTWSSQVFYAKNIGAGANTVKATFSAAITAWADLYIHEYSGLDKVNPLDVSAAAVGTSTAMNSGTATTTNPSDLIFGAAASTGNVNSAGAGFTTRRSNFGNRTEDKVVGTAGPYNATAGQNGTSWVMHMVAFKGDTAPADTTPPTVAVTAPANMATVTDIVTVSADAADNDRVAGVQFLVDGTAKGPEDTASPYALTWDTRTVGNGAHTLTARARDASGNTTTSAVVNVNVSNTNYFQNEILATGFDLPTTFEFLPDGRMLVAELQGRIKVLPAPYTTPSPALFLQITNIGQAGVQQGIYDLVLDPAFTTNHYYYVFYTLGSPNHDRVSRFTANANLDGTVAGSEFVLYEDPQTANAEHHGGALNFANDGKLLFTTGEHFDASAAPLLTSPRGKVHRINPDGTAPTDNPFYDGSGPNVDTIWARGLRNPYRAYYDKPTGRFFIGDVGGNDPATSKEEIDLGAAGANYGWPATEGPCPAPCTSPLLWYPHSGRDAAVTSGFVYHGTAFPPAYRGAYFYADYAQNWIRGLTLDANGAVAGTFNFEPADGSVDGPYGDIVYLDEGPDGALYYVDLGYSDDSGTFGVSKIRRIKYVQNNQAPIVNVSATPTSGPTPLDVAFSSAGSSDPEGQPLTYSWTFGDGTTSTAANPAHTYTTAGAYQVRLTVSDGVNSSLSTPLTISAGSVPTATIVAPTDGAQFRAGDVITFSGTGTDPDDGTLPPSAFTWNIDFLHDGHVHPGTPITGVTGGTFTIPTSGHDFSGLTRYRITLTVRDSTGLSSTRSVTVWPQKVNLNFDTVPSGRTLYLDGIARTTPFVADTLIGYNHVVEARNQVAGNTSYTFASWSDGGAQQHTITVPETGASYVATYTATQLPTGLVGAWGFNEASGTTVNDSSGSGNNGTMSGAGLTRNTGKYGGGLSFNGSSGNVTVPNAASLNFTSSYTLEAWVNPTALSGYETILIKEVTGGCAYWLQTTGNKIASGFSNGGCREYVSSTPTIPLNQWSHLAAVFNDTANTYTLYLNGTAILTASETLAPIPSTQALVFGQSGCSGCNYERWRGALDDIRMYSRALTVDEVRTDMNTGVS</sequence>